<feature type="compositionally biased region" description="Low complexity" evidence="2">
    <location>
        <begin position="673"/>
        <end position="688"/>
    </location>
</feature>
<feature type="region of interest" description="Disordered" evidence="2">
    <location>
        <begin position="410"/>
        <end position="445"/>
    </location>
</feature>
<feature type="compositionally biased region" description="Gly residues" evidence="2">
    <location>
        <begin position="924"/>
        <end position="934"/>
    </location>
</feature>
<dbReference type="Pfam" id="PF00076">
    <property type="entry name" value="RRM_1"/>
    <property type="match status" value="1"/>
</dbReference>
<feature type="compositionally biased region" description="Polar residues" evidence="2">
    <location>
        <begin position="793"/>
        <end position="807"/>
    </location>
</feature>
<dbReference type="EMBL" id="MU069563">
    <property type="protein sequence ID" value="KAF5838858.1"/>
    <property type="molecule type" value="Genomic_DNA"/>
</dbReference>
<dbReference type="PROSITE" id="PS50102">
    <property type="entry name" value="RRM"/>
    <property type="match status" value="1"/>
</dbReference>
<feature type="region of interest" description="Disordered" evidence="2">
    <location>
        <begin position="199"/>
        <end position="221"/>
    </location>
</feature>
<reference evidence="4" key="1">
    <citation type="submission" date="2017-08" db="EMBL/GenBank/DDBJ databases">
        <authorList>
            <person name="Polle J.E."/>
            <person name="Barry K."/>
            <person name="Cushman J."/>
            <person name="Schmutz J."/>
            <person name="Tran D."/>
            <person name="Hathwaick L.T."/>
            <person name="Yim W.C."/>
            <person name="Jenkins J."/>
            <person name="Mckie-Krisberg Z.M."/>
            <person name="Prochnik S."/>
            <person name="Lindquist E."/>
            <person name="Dockter R.B."/>
            <person name="Adam C."/>
            <person name="Molina H."/>
            <person name="Bunkerborg J."/>
            <person name="Jin E."/>
            <person name="Buchheim M."/>
            <person name="Magnuson J."/>
        </authorList>
    </citation>
    <scope>NUCLEOTIDE SEQUENCE</scope>
    <source>
        <strain evidence="4">CCAP 19/18</strain>
    </source>
</reference>
<keyword evidence="1" id="KW-0694">RNA-binding</keyword>
<feature type="compositionally biased region" description="Low complexity" evidence="2">
    <location>
        <begin position="615"/>
        <end position="630"/>
    </location>
</feature>
<dbReference type="Proteomes" id="UP000815325">
    <property type="component" value="Unassembled WGS sequence"/>
</dbReference>
<accession>A0ABQ7GW67</accession>
<dbReference type="InterPro" id="IPR012677">
    <property type="entry name" value="Nucleotide-bd_a/b_plait_sf"/>
</dbReference>
<evidence type="ECO:0000313" key="4">
    <source>
        <dbReference type="EMBL" id="KAF5838858.1"/>
    </source>
</evidence>
<sequence>MSNERRVEDVLVLLDRLAAANTPDAFTSSLIDAQPWLREACRCRVAQQRLGQQPQRVQGAVQNAHKMLESFSPASPRMLLDAAAELLQCLVLLSLNQPPVADVILGNGGWDIARAALDESAAAQDPMLPAHGCALLACLTAAPSTTPHQVVEALGYAAGAACPLMQDPHTPVVCVATWAMSRMAALALFLPGKLSQFGAGPANHQNEHQEQQQQRQQQQQQKQTSLHAWMEVVGPALCGDILHIVLDTLASFSLKDVCITKHSLGYVEQVANAMAGPQGCMSSLASASSGQVFAAAFVLAVNVAKTTDCLELQAASFSCLRAILPHVSPHLVGPKSLLSTVLRSTRRARAAKTMPPHHVFLVQVHGMCLASSLFAQEGVPSQCRGAASVLEPEVHAALSHAVQFVAAQHDEQEHDAQLQNAQPAAAQDGAKRLSAEGQGKMHGGLGESWDELPCIQVRTSESGKKGVGGSSSHAEAQMGQLGRVHTQGMVCLPPEMLVSSLATAAGTLLLWCTNDTSRNAPGNVSAGVNGAGPNGMPVLHLLAAAGLTDAVHAFARASGPTLLLGALDTQGRTAQQVAQSAGHTQVVQLLEGFAVNGVPLPSRPCTPPTSHEEGTGSSISSTSGFNSISSVAESEGRHRAAVMSDLDASAKHLKSLTGDLHSRHSSASQLQHSATGSSGGALSAHAGGPHTHSTPAGPSGGTAVGSGGGVQQIHGGRGGLQQVLHLPQGSPSDSLLSKDDPVVEDPSYSRGTTHSPSVGYSRGNSGITGDFASISRGNTSGGISTAGGDVGTLSRNNTGLSGKTNMTGDLAMSRGNTGGGYSTANNTRSTVATAAGDFSRDNTGTSMNTGGGDFGGLSRGNTGLSNASSTASGFPRCEGGSLFDAGAIFGADANARAGGSGTGEERPPSQASTHSHPSHQQQCSGGGGAGGGSMFSGLLDPFFEPHASDPLGGSVSAEAFKAALTGSSSSTADGNREALQQRQEQQRQEQEQQQQQAQQQQDEQQVQQLQQLQQLQQQQVDEVSCSQLPLQGLLQVQQQQQAQLRQQQQQQQQQQYVPPVPATAPVGLPHLEISESESGAGSPMGGGFGDGGLESSMLGNEGTTFRVDMGAMAALLQNAASGMGTGSNDPTAVPEPLPSWLTAGLTAAAAFQEETAAALAAKQKQQQHQGDHARLVAEGLLGQAGVGGSRPGSLGGSGTASPGGPPSELQKEVLEDLQRAMCMASLEDESMGNVGGGTDNAASNSGGRMSKHLWLGNLNTKVPRSVLKAVFEHFGAVEDVVTFPGRMYAFVNFRNSEEAKRAVATLNDREVSSYIFCDLFQCFLESLLF</sequence>
<feature type="region of interest" description="Disordered" evidence="2">
    <location>
        <begin position="781"/>
        <end position="809"/>
    </location>
</feature>
<feature type="region of interest" description="Disordered" evidence="2">
    <location>
        <begin position="834"/>
        <end position="857"/>
    </location>
</feature>
<feature type="compositionally biased region" description="Low complexity" evidence="2">
    <location>
        <begin position="417"/>
        <end position="427"/>
    </location>
</feature>
<feature type="domain" description="RRM" evidence="3">
    <location>
        <begin position="1251"/>
        <end position="1313"/>
    </location>
</feature>
<dbReference type="InterPro" id="IPR000504">
    <property type="entry name" value="RRM_dom"/>
</dbReference>
<feature type="compositionally biased region" description="Gly residues" evidence="2">
    <location>
        <begin position="698"/>
        <end position="719"/>
    </location>
</feature>
<dbReference type="SMART" id="SM00360">
    <property type="entry name" value="RRM"/>
    <property type="match status" value="1"/>
</dbReference>
<dbReference type="SUPFAM" id="SSF54928">
    <property type="entry name" value="RNA-binding domain, RBD"/>
    <property type="match status" value="1"/>
</dbReference>
<dbReference type="PANTHER" id="PTHR13992">
    <property type="entry name" value="NUCLEAR RECEPTOR CO-REPRESSOR RELATED NCOR"/>
    <property type="match status" value="1"/>
</dbReference>
<evidence type="ECO:0000259" key="3">
    <source>
        <dbReference type="PROSITE" id="PS50102"/>
    </source>
</evidence>
<evidence type="ECO:0000256" key="2">
    <source>
        <dbReference type="SAM" id="MobiDB-lite"/>
    </source>
</evidence>
<feature type="compositionally biased region" description="Gly residues" evidence="2">
    <location>
        <begin position="1186"/>
        <end position="1198"/>
    </location>
</feature>
<keyword evidence="5" id="KW-1185">Reference proteome</keyword>
<name>A0ABQ7GW67_DUNSA</name>
<feature type="compositionally biased region" description="Low complexity" evidence="2">
    <location>
        <begin position="211"/>
        <end position="221"/>
    </location>
</feature>
<evidence type="ECO:0000313" key="5">
    <source>
        <dbReference type="Proteomes" id="UP000815325"/>
    </source>
</evidence>
<comment type="caution">
    <text evidence="4">The sequence shown here is derived from an EMBL/GenBank/DDBJ whole genome shotgun (WGS) entry which is preliminary data.</text>
</comment>
<feature type="region of interest" description="Disordered" evidence="2">
    <location>
        <begin position="894"/>
        <end position="937"/>
    </location>
</feature>
<feature type="region of interest" description="Disordered" evidence="2">
    <location>
        <begin position="965"/>
        <end position="996"/>
    </location>
</feature>
<feature type="compositionally biased region" description="Polar residues" evidence="2">
    <location>
        <begin position="749"/>
        <end position="764"/>
    </location>
</feature>
<dbReference type="InterPro" id="IPR051571">
    <property type="entry name" value="N-CoR_corepressor"/>
</dbReference>
<feature type="region of interest" description="Disordered" evidence="2">
    <location>
        <begin position="1186"/>
        <end position="1209"/>
    </location>
</feature>
<organism evidence="4 5">
    <name type="scientific">Dunaliella salina</name>
    <name type="common">Green alga</name>
    <name type="synonym">Protococcus salinus</name>
    <dbReference type="NCBI Taxonomy" id="3046"/>
    <lineage>
        <taxon>Eukaryota</taxon>
        <taxon>Viridiplantae</taxon>
        <taxon>Chlorophyta</taxon>
        <taxon>core chlorophytes</taxon>
        <taxon>Chlorophyceae</taxon>
        <taxon>CS clade</taxon>
        <taxon>Chlamydomonadales</taxon>
        <taxon>Dunaliellaceae</taxon>
        <taxon>Dunaliella</taxon>
    </lineage>
</organism>
<evidence type="ECO:0000256" key="1">
    <source>
        <dbReference type="PROSITE-ProRule" id="PRU00176"/>
    </source>
</evidence>
<dbReference type="PANTHER" id="PTHR13992:SF39">
    <property type="entry name" value="SMRTER, ISOFORM G"/>
    <property type="match status" value="1"/>
</dbReference>
<dbReference type="Gene3D" id="3.30.70.330">
    <property type="match status" value="1"/>
</dbReference>
<dbReference type="InterPro" id="IPR035979">
    <property type="entry name" value="RBD_domain_sf"/>
</dbReference>
<feature type="compositionally biased region" description="Low complexity" evidence="2">
    <location>
        <begin position="908"/>
        <end position="923"/>
    </location>
</feature>
<protein>
    <recommendedName>
        <fullName evidence="3">RRM domain-containing protein</fullName>
    </recommendedName>
</protein>
<reference evidence="4" key="2">
    <citation type="submission" date="2020-06" db="EMBL/GenBank/DDBJ databases">
        <authorList>
            <consortium name="DOE Joint Genome Institute"/>
            <person name="Calhoun S."/>
            <person name="Polle J.E."/>
            <person name="Mckie-Krisberg Z."/>
            <person name="Prochnik S."/>
            <person name="Neofotis P."/>
            <person name="Yim W.C."/>
            <person name="Hathwaik L.T."/>
            <person name="Jenkins J."/>
            <person name="Molina H."/>
            <person name="Bunkenborg J."/>
            <person name="Grigoriev I.V."/>
            <person name="Barry K."/>
            <person name="Schmutz J."/>
            <person name="Jin E."/>
            <person name="Cushman J.C."/>
            <person name="Magnuson J.K."/>
        </authorList>
    </citation>
    <scope>NUCLEOTIDE SEQUENCE</scope>
    <source>
        <strain evidence="4">CCAP 19/18</strain>
    </source>
</reference>
<proteinExistence type="predicted"/>
<feature type="region of interest" description="Disordered" evidence="2">
    <location>
        <begin position="658"/>
        <end position="764"/>
    </location>
</feature>
<gene>
    <name evidence="4" type="ORF">DUNSADRAFT_2027</name>
</gene>
<feature type="region of interest" description="Disordered" evidence="2">
    <location>
        <begin position="597"/>
        <end position="633"/>
    </location>
</feature>
<dbReference type="EMBL" id="MU069563">
    <property type="protein sequence ID" value="KAF5838859.1"/>
    <property type="molecule type" value="Genomic_DNA"/>
</dbReference>